<comment type="caution">
    <text evidence="1">The sequence shown here is derived from an EMBL/GenBank/DDBJ whole genome shotgun (WGS) entry which is preliminary data.</text>
</comment>
<evidence type="ECO:0000313" key="1">
    <source>
        <dbReference type="EMBL" id="KKQ34393.1"/>
    </source>
</evidence>
<dbReference type="EMBL" id="LBTF01000050">
    <property type="protein sequence ID" value="KKQ34393.1"/>
    <property type="molecule type" value="Genomic_DNA"/>
</dbReference>
<dbReference type="AlphaFoldDB" id="A0A0G0GTL4"/>
<name>A0A0G0GTL4_9BACT</name>
<reference evidence="1 2" key="1">
    <citation type="journal article" date="2015" name="Nature">
        <title>rRNA introns, odd ribosomes, and small enigmatic genomes across a large radiation of phyla.</title>
        <authorList>
            <person name="Brown C.T."/>
            <person name="Hug L.A."/>
            <person name="Thomas B.C."/>
            <person name="Sharon I."/>
            <person name="Castelle C.J."/>
            <person name="Singh A."/>
            <person name="Wilkins M.J."/>
            <person name="Williams K.H."/>
            <person name="Banfield J.F."/>
        </authorList>
    </citation>
    <scope>NUCLEOTIDE SEQUENCE [LARGE SCALE GENOMIC DNA]</scope>
</reference>
<gene>
    <name evidence="1" type="ORF">US50_C0050G0001</name>
</gene>
<proteinExistence type="predicted"/>
<accession>A0A0G0GTL4</accession>
<evidence type="ECO:0000313" key="2">
    <source>
        <dbReference type="Proteomes" id="UP000033876"/>
    </source>
</evidence>
<dbReference type="Proteomes" id="UP000033876">
    <property type="component" value="Unassembled WGS sequence"/>
</dbReference>
<sequence length="102" mass="11670">MTKTQLELASISMDLKRVSLGLYRNSNLVADRFSQEVIKRSKKLPVRSLKPYIRTLVKNLTTMLSQKDKQKVAEDALMYSTLFQNSVLESKGIETDELANNF</sequence>
<protein>
    <submittedName>
        <fullName evidence="1">Uncharacterized protein</fullName>
    </submittedName>
</protein>
<organism evidence="1 2">
    <name type="scientific">Candidatus Nomurabacteria bacterium GW2011_GWB1_37_5</name>
    <dbReference type="NCBI Taxonomy" id="1618742"/>
    <lineage>
        <taxon>Bacteria</taxon>
        <taxon>Candidatus Nomuraibacteriota</taxon>
    </lineage>
</organism>